<dbReference type="EMBL" id="JAPQKS010000004">
    <property type="protein sequence ID" value="KAJ5232221.1"/>
    <property type="molecule type" value="Genomic_DNA"/>
</dbReference>
<proteinExistence type="predicted"/>
<dbReference type="AlphaFoldDB" id="A0A9W9TMQ7"/>
<comment type="caution">
    <text evidence="1">The sequence shown here is derived from an EMBL/GenBank/DDBJ whole genome shotgun (WGS) entry which is preliminary data.</text>
</comment>
<reference evidence="1" key="2">
    <citation type="journal article" date="2023" name="IMA Fungus">
        <title>Comparative genomic study of the Penicillium genus elucidates a diverse pangenome and 15 lateral gene transfer events.</title>
        <authorList>
            <person name="Petersen C."/>
            <person name="Sorensen T."/>
            <person name="Nielsen M.R."/>
            <person name="Sondergaard T.E."/>
            <person name="Sorensen J.L."/>
            <person name="Fitzpatrick D.A."/>
            <person name="Frisvad J.C."/>
            <person name="Nielsen K.L."/>
        </authorList>
    </citation>
    <scope>NUCLEOTIDE SEQUENCE</scope>
    <source>
        <strain evidence="1">IBT 19713</strain>
    </source>
</reference>
<reference evidence="1" key="1">
    <citation type="submission" date="2022-11" db="EMBL/GenBank/DDBJ databases">
        <authorList>
            <person name="Petersen C."/>
        </authorList>
    </citation>
    <scope>NUCLEOTIDE SEQUENCE</scope>
    <source>
        <strain evidence="1">IBT 19713</strain>
    </source>
</reference>
<protein>
    <submittedName>
        <fullName evidence="1">Uncharacterized protein</fullName>
    </submittedName>
</protein>
<dbReference type="Proteomes" id="UP001150941">
    <property type="component" value="Unassembled WGS sequence"/>
</dbReference>
<dbReference type="GeneID" id="83201777"/>
<gene>
    <name evidence="1" type="ORF">N7468_005177</name>
</gene>
<sequence length="101" mass="11762">MCHYQGILFFECEHVRFKLFEFCPAHRAQLDRINDPSECSEHLIPFDTPSECLPRVVIQDGSILLVTERENLATNVVQWVTDLSQICSTCSEFLTRQVRFL</sequence>
<keyword evidence="2" id="KW-1185">Reference proteome</keyword>
<accession>A0A9W9TMQ7</accession>
<evidence type="ECO:0000313" key="1">
    <source>
        <dbReference type="EMBL" id="KAJ5232221.1"/>
    </source>
</evidence>
<evidence type="ECO:0000313" key="2">
    <source>
        <dbReference type="Proteomes" id="UP001150941"/>
    </source>
</evidence>
<name>A0A9W9TMQ7_9EURO</name>
<organism evidence="1 2">
    <name type="scientific">Penicillium chermesinum</name>
    <dbReference type="NCBI Taxonomy" id="63820"/>
    <lineage>
        <taxon>Eukaryota</taxon>
        <taxon>Fungi</taxon>
        <taxon>Dikarya</taxon>
        <taxon>Ascomycota</taxon>
        <taxon>Pezizomycotina</taxon>
        <taxon>Eurotiomycetes</taxon>
        <taxon>Eurotiomycetidae</taxon>
        <taxon>Eurotiales</taxon>
        <taxon>Aspergillaceae</taxon>
        <taxon>Penicillium</taxon>
    </lineage>
</organism>
<dbReference type="OrthoDB" id="4508307at2759"/>
<dbReference type="RefSeq" id="XP_058330214.1">
    <property type="nucleotide sequence ID" value="XM_058474474.1"/>
</dbReference>